<feature type="compositionally biased region" description="Basic and acidic residues" evidence="1">
    <location>
        <begin position="29"/>
        <end position="41"/>
    </location>
</feature>
<protein>
    <submittedName>
        <fullName evidence="2">Uncharacterized protein</fullName>
    </submittedName>
</protein>
<evidence type="ECO:0000256" key="1">
    <source>
        <dbReference type="SAM" id="MobiDB-lite"/>
    </source>
</evidence>
<keyword evidence="3" id="KW-1185">Reference proteome</keyword>
<dbReference type="AlphaFoldDB" id="A0A4Z2FAA8"/>
<accession>A0A4Z2FAA8</accession>
<name>A0A4Z2FAA8_9TELE</name>
<feature type="compositionally biased region" description="Polar residues" evidence="1">
    <location>
        <begin position="12"/>
        <end position="25"/>
    </location>
</feature>
<evidence type="ECO:0000313" key="2">
    <source>
        <dbReference type="EMBL" id="TNN37840.1"/>
    </source>
</evidence>
<feature type="region of interest" description="Disordered" evidence="1">
    <location>
        <begin position="1"/>
        <end position="43"/>
    </location>
</feature>
<dbReference type="EMBL" id="SRLO01001434">
    <property type="protein sequence ID" value="TNN37840.1"/>
    <property type="molecule type" value="Genomic_DNA"/>
</dbReference>
<gene>
    <name evidence="2" type="ORF">EYF80_051993</name>
</gene>
<proteinExistence type="predicted"/>
<comment type="caution">
    <text evidence="2">The sequence shown here is derived from an EMBL/GenBank/DDBJ whole genome shotgun (WGS) entry which is preliminary data.</text>
</comment>
<dbReference type="Proteomes" id="UP000314294">
    <property type="component" value="Unassembled WGS sequence"/>
</dbReference>
<reference evidence="2 3" key="1">
    <citation type="submission" date="2019-03" db="EMBL/GenBank/DDBJ databases">
        <title>First draft genome of Liparis tanakae, snailfish: a comprehensive survey of snailfish specific genes.</title>
        <authorList>
            <person name="Kim W."/>
            <person name="Song I."/>
            <person name="Jeong J.-H."/>
            <person name="Kim D."/>
            <person name="Kim S."/>
            <person name="Ryu S."/>
            <person name="Song J.Y."/>
            <person name="Lee S.K."/>
        </authorList>
    </citation>
    <scope>NUCLEOTIDE SEQUENCE [LARGE SCALE GENOMIC DNA]</scope>
    <source>
        <tissue evidence="2">Muscle</tissue>
    </source>
</reference>
<evidence type="ECO:0000313" key="3">
    <source>
        <dbReference type="Proteomes" id="UP000314294"/>
    </source>
</evidence>
<sequence length="130" mass="13754">MAAGPAKLFPGTSESVFSGLDSLTSEPLDGERRGSGRRQPEETDVCLTASKVTPVTTPVNPAPHSASSYSSRSFISLVNTPPSGGHAAWFLHPTRESPQQIKTSAGASPSLRPRLFPPLIEELIVPLHTP</sequence>
<organism evidence="2 3">
    <name type="scientific">Liparis tanakae</name>
    <name type="common">Tanaka's snailfish</name>
    <dbReference type="NCBI Taxonomy" id="230148"/>
    <lineage>
        <taxon>Eukaryota</taxon>
        <taxon>Metazoa</taxon>
        <taxon>Chordata</taxon>
        <taxon>Craniata</taxon>
        <taxon>Vertebrata</taxon>
        <taxon>Euteleostomi</taxon>
        <taxon>Actinopterygii</taxon>
        <taxon>Neopterygii</taxon>
        <taxon>Teleostei</taxon>
        <taxon>Neoteleostei</taxon>
        <taxon>Acanthomorphata</taxon>
        <taxon>Eupercaria</taxon>
        <taxon>Perciformes</taxon>
        <taxon>Cottioidei</taxon>
        <taxon>Cottales</taxon>
        <taxon>Liparidae</taxon>
        <taxon>Liparis</taxon>
    </lineage>
</organism>